<feature type="compositionally biased region" description="Low complexity" evidence="6">
    <location>
        <begin position="71"/>
        <end position="120"/>
    </location>
</feature>
<dbReference type="InterPro" id="IPR013583">
    <property type="entry name" value="MCTP_C"/>
</dbReference>
<feature type="transmembrane region" description="Helical" evidence="7">
    <location>
        <begin position="1275"/>
        <end position="1305"/>
    </location>
</feature>
<dbReference type="InterPro" id="IPR047259">
    <property type="entry name" value="QUIRKY-like"/>
</dbReference>
<feature type="domain" description="C2" evidence="8">
    <location>
        <begin position="351"/>
        <end position="487"/>
    </location>
</feature>
<evidence type="ECO:0000259" key="8">
    <source>
        <dbReference type="PROSITE" id="PS50004"/>
    </source>
</evidence>
<protein>
    <recommendedName>
        <fullName evidence="8">C2 domain-containing protein</fullName>
    </recommendedName>
</protein>
<dbReference type="KEGG" id="cvr:CHLNCDRAFT_140516"/>
<evidence type="ECO:0000256" key="5">
    <source>
        <dbReference type="ARBA" id="ARBA00023136"/>
    </source>
</evidence>
<evidence type="ECO:0000256" key="7">
    <source>
        <dbReference type="SAM" id="Phobius"/>
    </source>
</evidence>
<organism evidence="10">
    <name type="scientific">Chlorella variabilis</name>
    <name type="common">Green alga</name>
    <dbReference type="NCBI Taxonomy" id="554065"/>
    <lineage>
        <taxon>Eukaryota</taxon>
        <taxon>Viridiplantae</taxon>
        <taxon>Chlorophyta</taxon>
        <taxon>core chlorophytes</taxon>
        <taxon>Trebouxiophyceae</taxon>
        <taxon>Chlorellales</taxon>
        <taxon>Chlorellaceae</taxon>
        <taxon>Chlorella clade</taxon>
        <taxon>Chlorella</taxon>
    </lineage>
</organism>
<dbReference type="CDD" id="cd00030">
    <property type="entry name" value="C2"/>
    <property type="match status" value="1"/>
</dbReference>
<comment type="subcellular location">
    <subcellularLocation>
        <location evidence="1">Membrane</location>
        <topology evidence="1">Multi-pass membrane protein</topology>
    </subcellularLocation>
</comment>
<feature type="region of interest" description="Disordered" evidence="6">
    <location>
        <begin position="189"/>
        <end position="217"/>
    </location>
</feature>
<evidence type="ECO:0000256" key="3">
    <source>
        <dbReference type="ARBA" id="ARBA00022737"/>
    </source>
</evidence>
<keyword evidence="3" id="KW-0677">Repeat</keyword>
<dbReference type="SMART" id="SM00239">
    <property type="entry name" value="C2"/>
    <property type="match status" value="1"/>
</dbReference>
<dbReference type="Proteomes" id="UP000008141">
    <property type="component" value="Unassembled WGS sequence"/>
</dbReference>
<dbReference type="Gene3D" id="2.60.40.150">
    <property type="entry name" value="C2 domain"/>
    <property type="match status" value="1"/>
</dbReference>
<dbReference type="STRING" id="554065.E1Z5K2"/>
<feature type="compositionally biased region" description="Low complexity" evidence="6">
    <location>
        <begin position="340"/>
        <end position="357"/>
    </location>
</feature>
<gene>
    <name evidence="9" type="ORF">CHLNCDRAFT_140516</name>
</gene>
<evidence type="ECO:0000256" key="1">
    <source>
        <dbReference type="ARBA" id="ARBA00004141"/>
    </source>
</evidence>
<keyword evidence="10" id="KW-1185">Reference proteome</keyword>
<sequence length="1333" mass="141939">MWTVPQQREDPEQRVEQLMTLYDQQIQDIEACSRNTPYWDGYCGLVKVPDEDLVRRDAAPQNVHQPVVPSAAQQAPLQQGALQQQGQQQRRGPATAGSGTSGGARTPPSASPRSSPGVSPFKAAPGAVPRRQQPAVVLAEQAAALIHQQGRLHDAEALLHAALERCATSDTELAGRVVDLLLEVEREFQQTPTHSRNGSEAEHEDHGDWTAISSSDSDDPAALLRQAVEALAGGQERSAVQLLQRGLSACPPDLLELRRRIALYLELVVHGAIVAGAMGRDGDKKGRWSIKSLLNPGLRHRSFRDARGARGASLASLSPEPESPAPAAALGAPATPPSTSPGVQQSSDAGDSGQGSAAISGSAAAAAAAHPLAGRSLVVQVLQARRLRAADSNGLSDPYCVVKVGEHKASSKTELKTLEPRWNETMCFSAANVAEALEGGKVDAGEIQVAACFEAGGGQGHQDGGALSTLCCPPGTRKQVPQVVHSQRGILYEEPLIACLAVTLDRVEGLGAHPAAAAAGQGASSTNGFSDAGSPLARGSASPLAPWRGDSPVAGSGGKLLGRLFNRKHGGGGGGGGGAARILTNSSSMRSSVSDGMIAGEDPGDEYGGLDFYEREAGMGGEAEYGLGVEEDEEVPQELLQEDPATPRGTGRDSTDEGQLARSSVLARPPTFLSRDEGHHALSGMRMYVRLVLGRQKQTSWIKKEHANGAANWHQTFVFATPLPLRDRQLRVELYRTSSSTQRGRLISIAHVWVHALVPPALAQNQETCRQSTVELESVLKHQPGGRVLLRSTLVDTDLRRCMYQAPFLDGEEPEEQQQHAAAEGAGGAGRRVQRLESLTLEYSNRELKKKVMHSEQSFKTWEDSHRHRAKAALKGYATAGAELAQYGWQRISRYMSSDQEVPTGDAAAAPGGAPALAPGPPKLPEPVGTLQLTVHSISLPAASNSDCYFVLKCGPHWGRSKQLAMGGRTSVECGWQLSLPVLDPSHILTIALFQPSRGLKATERLRPGFLPPAAGVVVVGKLRVRLSCLRPNTPLSADLVLLGERARGAHEAGTVKLSLETSYPSPLALFKGYAAPRLPRAAYAHGVDAKAHQAVMARECRRIVLRWLDGANPSIGSAEALTVLDAEREVFAMSRARVNYRRIRMALVGLRRVQRKFEAIKARAQGPTWQEPWESVAAMAAIVVLCFAPRVAVPLVLAWVVAGTLAVQPEFEGAQGALRMEQDPPDIEPENESLETTTVNPLVNLRAKNVLDDVASAMERAGALLSWQDPSATLGVLGVLTAVALLIFFLGLSTVVAFALCFVIRPPALRTPTPPLPAVVFGKLPTRGDRIV</sequence>
<evidence type="ECO:0000256" key="6">
    <source>
        <dbReference type="SAM" id="MobiDB-lite"/>
    </source>
</evidence>
<evidence type="ECO:0000256" key="2">
    <source>
        <dbReference type="ARBA" id="ARBA00022692"/>
    </source>
</evidence>
<dbReference type="Pfam" id="PF00168">
    <property type="entry name" value="C2"/>
    <property type="match status" value="2"/>
</dbReference>
<dbReference type="Pfam" id="PF08372">
    <property type="entry name" value="PRT_C"/>
    <property type="match status" value="1"/>
</dbReference>
<dbReference type="InterPro" id="IPR035892">
    <property type="entry name" value="C2_domain_sf"/>
</dbReference>
<evidence type="ECO:0000256" key="4">
    <source>
        <dbReference type="ARBA" id="ARBA00022989"/>
    </source>
</evidence>
<keyword evidence="5 7" id="KW-0472">Membrane</keyword>
<name>E1Z5K2_CHLVA</name>
<feature type="region of interest" description="Disordered" evidence="6">
    <location>
        <begin position="517"/>
        <end position="551"/>
    </location>
</feature>
<dbReference type="PANTHER" id="PTHR31425">
    <property type="entry name" value="PHOSPHORIBOSYLANTHRANILATE TRANSFERASE ISOFORM 1"/>
    <property type="match status" value="1"/>
</dbReference>
<feature type="compositionally biased region" description="Low complexity" evidence="6">
    <location>
        <begin position="312"/>
        <end position="333"/>
    </location>
</feature>
<dbReference type="PROSITE" id="PS50004">
    <property type="entry name" value="C2"/>
    <property type="match status" value="1"/>
</dbReference>
<feature type="compositionally biased region" description="Basic and acidic residues" evidence="6">
    <location>
        <begin position="197"/>
        <end position="208"/>
    </location>
</feature>
<proteinExistence type="predicted"/>
<dbReference type="GO" id="GO:0016020">
    <property type="term" value="C:membrane"/>
    <property type="evidence" value="ECO:0007669"/>
    <property type="project" value="UniProtKB-SubCell"/>
</dbReference>
<feature type="region of interest" description="Disordered" evidence="6">
    <location>
        <begin position="309"/>
        <end position="357"/>
    </location>
</feature>
<dbReference type="GeneID" id="17358005"/>
<evidence type="ECO:0000313" key="9">
    <source>
        <dbReference type="EMBL" id="EFN58771.1"/>
    </source>
</evidence>
<dbReference type="eggNOG" id="ENOG502QR9H">
    <property type="taxonomic scope" value="Eukaryota"/>
</dbReference>
<dbReference type="EMBL" id="GL433837">
    <property type="protein sequence ID" value="EFN58771.1"/>
    <property type="molecule type" value="Genomic_DNA"/>
</dbReference>
<feature type="compositionally biased region" description="Low complexity" evidence="6">
    <location>
        <begin position="907"/>
        <end position="917"/>
    </location>
</feature>
<dbReference type="PANTHER" id="PTHR31425:SF50">
    <property type="entry name" value="FT-INTERACTING PROTEIN 3-RELATED"/>
    <property type="match status" value="1"/>
</dbReference>
<feature type="region of interest" description="Disordered" evidence="6">
    <location>
        <begin position="811"/>
        <end position="831"/>
    </location>
</feature>
<keyword evidence="4 7" id="KW-1133">Transmembrane helix</keyword>
<reference evidence="9 10" key="1">
    <citation type="journal article" date="2010" name="Plant Cell">
        <title>The Chlorella variabilis NC64A genome reveals adaptation to photosymbiosis, coevolution with viruses, and cryptic sex.</title>
        <authorList>
            <person name="Blanc G."/>
            <person name="Duncan G."/>
            <person name="Agarkova I."/>
            <person name="Borodovsky M."/>
            <person name="Gurnon J."/>
            <person name="Kuo A."/>
            <person name="Lindquist E."/>
            <person name="Lucas S."/>
            <person name="Pangilinan J."/>
            <person name="Polle J."/>
            <person name="Salamov A."/>
            <person name="Terry A."/>
            <person name="Yamada T."/>
            <person name="Dunigan D.D."/>
            <person name="Grigoriev I.V."/>
            <person name="Claverie J.M."/>
            <person name="Van Etten J.L."/>
        </authorList>
    </citation>
    <scope>NUCLEOTIDE SEQUENCE [LARGE SCALE GENOMIC DNA]</scope>
    <source>
        <strain evidence="9 10">NC64A</strain>
    </source>
</reference>
<feature type="region of interest" description="Disordered" evidence="6">
    <location>
        <begin position="900"/>
        <end position="921"/>
    </location>
</feature>
<dbReference type="RefSeq" id="XP_005850873.1">
    <property type="nucleotide sequence ID" value="XM_005850811.1"/>
</dbReference>
<evidence type="ECO:0000313" key="10">
    <source>
        <dbReference type="Proteomes" id="UP000008141"/>
    </source>
</evidence>
<dbReference type="OrthoDB" id="511350at2759"/>
<keyword evidence="2 7" id="KW-0812">Transmembrane</keyword>
<dbReference type="InterPro" id="IPR000008">
    <property type="entry name" value="C2_dom"/>
</dbReference>
<dbReference type="FunCoup" id="E1Z5K2">
    <property type="interactions" value="634"/>
</dbReference>
<feature type="region of interest" description="Disordered" evidence="6">
    <location>
        <begin position="62"/>
        <end position="128"/>
    </location>
</feature>
<feature type="region of interest" description="Disordered" evidence="6">
    <location>
        <begin position="633"/>
        <end position="671"/>
    </location>
</feature>
<accession>E1Z5K2</accession>
<dbReference type="InParanoid" id="E1Z5K2"/>
<dbReference type="SUPFAM" id="SSF49562">
    <property type="entry name" value="C2 domain (Calcium/lipid-binding domain, CaLB)"/>
    <property type="match status" value="1"/>
</dbReference>